<feature type="domain" description="Ribbon-helix-helix" evidence="1">
    <location>
        <begin position="3"/>
        <end position="62"/>
    </location>
</feature>
<proteinExistence type="predicted"/>
<dbReference type="Gene3D" id="1.10.3990.20">
    <property type="entry name" value="protein bp1543"/>
    <property type="match status" value="1"/>
</dbReference>
<organism evidence="2 3">
    <name type="scientific">Tardiphaga alba</name>
    <dbReference type="NCBI Taxonomy" id="340268"/>
    <lineage>
        <taxon>Bacteria</taxon>
        <taxon>Pseudomonadati</taxon>
        <taxon>Pseudomonadota</taxon>
        <taxon>Alphaproteobacteria</taxon>
        <taxon>Hyphomicrobiales</taxon>
        <taxon>Nitrobacteraceae</taxon>
        <taxon>Tardiphaga</taxon>
    </lineage>
</organism>
<dbReference type="RefSeq" id="WP_211910706.1">
    <property type="nucleotide sequence ID" value="NZ_CP036498.1"/>
</dbReference>
<dbReference type="EMBL" id="CP036498">
    <property type="protein sequence ID" value="QUS41972.1"/>
    <property type="molecule type" value="Genomic_DNA"/>
</dbReference>
<protein>
    <recommendedName>
        <fullName evidence="1">Ribbon-helix-helix domain-containing protein</fullName>
    </recommendedName>
</protein>
<evidence type="ECO:0000313" key="3">
    <source>
        <dbReference type="Proteomes" id="UP000682843"/>
    </source>
</evidence>
<name>A0ABX8AEL0_9BRAD</name>
<keyword evidence="3" id="KW-1185">Reference proteome</keyword>
<dbReference type="Pfam" id="PF13467">
    <property type="entry name" value="RHH_4"/>
    <property type="match status" value="1"/>
</dbReference>
<evidence type="ECO:0000313" key="2">
    <source>
        <dbReference type="EMBL" id="QUS41972.1"/>
    </source>
</evidence>
<evidence type="ECO:0000259" key="1">
    <source>
        <dbReference type="Pfam" id="PF13467"/>
    </source>
</evidence>
<accession>A0ABX8AEL0</accession>
<dbReference type="Proteomes" id="UP000682843">
    <property type="component" value="Chromosome"/>
</dbReference>
<sequence length="85" mass="9991">MENRIFFVEGRHVSIALEEQFWDCLEDIAIERDISLRTLVRRVGQQHPFDVQSALRLHVLEDVLRKTGIELTTGLVTCDLDRKYH</sequence>
<reference evidence="2 3" key="1">
    <citation type="submission" date="2019-02" db="EMBL/GenBank/DDBJ databases">
        <title>Emended description of the genus Rhodopseudomonas and description of Rhodopseudomonas albus sp. nov., a non-phototrophic, heavy-metal-tolerant bacterium isolated from garden soil.</title>
        <authorList>
            <person name="Bao Z."/>
            <person name="Cao W.W."/>
            <person name="Sato Y."/>
            <person name="Nishizawa T."/>
            <person name="Zhao J."/>
            <person name="Guo Y."/>
            <person name="Ohta H."/>
        </authorList>
    </citation>
    <scope>NUCLEOTIDE SEQUENCE [LARGE SCALE GENOMIC DNA]</scope>
    <source>
        <strain evidence="2 3">SK50-23</strain>
    </source>
</reference>
<dbReference type="InterPro" id="IPR038268">
    <property type="entry name" value="RHH_sf"/>
</dbReference>
<dbReference type="InterPro" id="IPR027373">
    <property type="entry name" value="RHH_dom"/>
</dbReference>
<gene>
    <name evidence="2" type="ORF">RPMA_26410</name>
</gene>